<evidence type="ECO:0000313" key="3">
    <source>
        <dbReference type="Proteomes" id="UP001162162"/>
    </source>
</evidence>
<keyword evidence="3" id="KW-1185">Reference proteome</keyword>
<gene>
    <name evidence="2" type="ORF">NQ318_006356</name>
</gene>
<name>A0AAV8YGU1_9CUCU</name>
<dbReference type="EMBL" id="JAPWTK010000091">
    <property type="protein sequence ID" value="KAJ8950972.1"/>
    <property type="molecule type" value="Genomic_DNA"/>
</dbReference>
<protein>
    <recommendedName>
        <fullName evidence="1">DUF4817 domain-containing protein</fullName>
    </recommendedName>
</protein>
<dbReference type="Pfam" id="PF16087">
    <property type="entry name" value="DUF4817"/>
    <property type="match status" value="1"/>
</dbReference>
<feature type="domain" description="DUF4817" evidence="1">
    <location>
        <begin position="5"/>
        <end position="52"/>
    </location>
</feature>
<dbReference type="PANTHER" id="PTHR47326">
    <property type="entry name" value="TRANSPOSABLE ELEMENT TC3 TRANSPOSASE-LIKE PROTEIN"/>
    <property type="match status" value="1"/>
</dbReference>
<evidence type="ECO:0000313" key="2">
    <source>
        <dbReference type="EMBL" id="KAJ8950972.1"/>
    </source>
</evidence>
<dbReference type="AlphaFoldDB" id="A0AAV8YGU1"/>
<accession>A0AAV8YGU1</accession>
<dbReference type="Proteomes" id="UP001162162">
    <property type="component" value="Unassembled WGS sequence"/>
</dbReference>
<dbReference type="InterPro" id="IPR032135">
    <property type="entry name" value="DUF4817"/>
</dbReference>
<evidence type="ECO:0000259" key="1">
    <source>
        <dbReference type="Pfam" id="PF16087"/>
    </source>
</evidence>
<dbReference type="PANTHER" id="PTHR47326:SF1">
    <property type="entry name" value="HTH PSQ-TYPE DOMAIN-CONTAINING PROTEIN"/>
    <property type="match status" value="1"/>
</dbReference>
<comment type="caution">
    <text evidence="2">The sequence shown here is derived from an EMBL/GenBank/DDBJ whole genome shotgun (WGS) entry which is preliminary data.</text>
</comment>
<organism evidence="2 3">
    <name type="scientific">Aromia moschata</name>
    <dbReference type="NCBI Taxonomy" id="1265417"/>
    <lineage>
        <taxon>Eukaryota</taxon>
        <taxon>Metazoa</taxon>
        <taxon>Ecdysozoa</taxon>
        <taxon>Arthropoda</taxon>
        <taxon>Hexapoda</taxon>
        <taxon>Insecta</taxon>
        <taxon>Pterygota</taxon>
        <taxon>Neoptera</taxon>
        <taxon>Endopterygota</taxon>
        <taxon>Coleoptera</taxon>
        <taxon>Polyphaga</taxon>
        <taxon>Cucujiformia</taxon>
        <taxon>Chrysomeloidea</taxon>
        <taxon>Cerambycidae</taxon>
        <taxon>Cerambycinae</taxon>
        <taxon>Callichromatini</taxon>
        <taxon>Aromia</taxon>
    </lineage>
</organism>
<reference evidence="2" key="1">
    <citation type="journal article" date="2023" name="Insect Mol. Biol.">
        <title>Genome sequencing provides insights into the evolution of gene families encoding plant cell wall-degrading enzymes in longhorned beetles.</title>
        <authorList>
            <person name="Shin N.R."/>
            <person name="Okamura Y."/>
            <person name="Kirsch R."/>
            <person name="Pauchet Y."/>
        </authorList>
    </citation>
    <scope>NUCLEOTIDE SEQUENCE</scope>
    <source>
        <strain evidence="2">AMC_N1</strain>
    </source>
</reference>
<sequence>MPLFTHEHQIDMLLVYGEARKNHREAKALYGQRYPDRTQPHDKYFLWLERHLKTKIIEEEPNEFIVSEEVEINTLASIEVDPTTSVRQIAANVGIGRESIRKILKKHKFKPFKYQRPFHCRLTI</sequence>
<proteinExistence type="predicted"/>